<feature type="binding site" evidence="16">
    <location>
        <position position="169"/>
    </location>
    <ligand>
        <name>NADP(+)</name>
        <dbReference type="ChEBI" id="CHEBI:58349"/>
    </ligand>
</feature>
<evidence type="ECO:0000256" key="15">
    <source>
        <dbReference type="PIRSR" id="PIRSR006769-1"/>
    </source>
</evidence>
<evidence type="ECO:0000256" key="13">
    <source>
        <dbReference type="ARBA" id="ARBA00049886"/>
    </source>
</evidence>
<keyword evidence="9 14" id="KW-0521">NADP</keyword>
<evidence type="ECO:0000256" key="4">
    <source>
        <dbReference type="ARBA" id="ARBA00005259"/>
    </source>
</evidence>
<dbReference type="SUPFAM" id="SSF53927">
    <property type="entry name" value="Cytidine deaminase-like"/>
    <property type="match status" value="1"/>
</dbReference>
<dbReference type="GO" id="GO:0008835">
    <property type="term" value="F:diaminohydroxyphosphoribosylaminopyrimidine deaminase activity"/>
    <property type="evidence" value="ECO:0007669"/>
    <property type="project" value="UniProtKB-EC"/>
</dbReference>
<comment type="function">
    <text evidence="1 14">Converts 2,5-diamino-6-(ribosylamino)-4(3h)-pyrimidinone 5'-phosphate into 5-amino-6-(ribosylamino)-2,4(1h,3h)-pyrimidinedione 5'-phosphate.</text>
</comment>
<dbReference type="PANTHER" id="PTHR38011">
    <property type="entry name" value="DIHYDROFOLATE REDUCTASE FAMILY PROTEIN (AFU_ORTHOLOGUE AFUA_8G06820)"/>
    <property type="match status" value="1"/>
</dbReference>
<accession>A0A4P7QG26</accession>
<evidence type="ECO:0000256" key="7">
    <source>
        <dbReference type="ARBA" id="ARBA00022723"/>
    </source>
</evidence>
<dbReference type="EC" id="1.1.1.193" evidence="14"/>
<comment type="pathway">
    <text evidence="2 14">Cofactor biosynthesis; riboflavin biosynthesis; 5-amino-6-(D-ribitylamino)uracil from GTP: step 2/4.</text>
</comment>
<comment type="pathway">
    <text evidence="3 14">Cofactor biosynthesis; riboflavin biosynthesis; 5-amino-6-(D-ribitylamino)uracil from GTP: step 3/4.</text>
</comment>
<dbReference type="UniPathway" id="UPA00275">
    <property type="reaction ID" value="UER00401"/>
</dbReference>
<comment type="catalytic activity">
    <reaction evidence="13 14">
        <text>2,5-diamino-6-hydroxy-4-(5-phosphoribosylamino)-pyrimidine + H2O + H(+) = 5-amino-6-(5-phospho-D-ribosylamino)uracil + NH4(+)</text>
        <dbReference type="Rhea" id="RHEA:21868"/>
        <dbReference type="ChEBI" id="CHEBI:15377"/>
        <dbReference type="ChEBI" id="CHEBI:15378"/>
        <dbReference type="ChEBI" id="CHEBI:28938"/>
        <dbReference type="ChEBI" id="CHEBI:58453"/>
        <dbReference type="ChEBI" id="CHEBI:58614"/>
        <dbReference type="EC" id="3.5.4.26"/>
    </reaction>
</comment>
<feature type="binding site" evidence="17">
    <location>
        <position position="95"/>
    </location>
    <ligand>
        <name>Zn(2+)</name>
        <dbReference type="ChEBI" id="CHEBI:29105"/>
        <note>catalytic</note>
    </ligand>
</feature>
<dbReference type="Gene3D" id="3.40.430.10">
    <property type="entry name" value="Dihydrofolate Reductase, subunit A"/>
    <property type="match status" value="1"/>
</dbReference>
<comment type="cofactor">
    <cofactor evidence="14 17">
        <name>Zn(2+)</name>
        <dbReference type="ChEBI" id="CHEBI:29105"/>
    </cofactor>
    <text evidence="14 17">Binds 1 zinc ion.</text>
</comment>
<dbReference type="InterPro" id="IPR016192">
    <property type="entry name" value="APOBEC/CMP_deaminase_Zn-bd"/>
</dbReference>
<feature type="binding site" evidence="16">
    <location>
        <position position="219"/>
    </location>
    <ligand>
        <name>substrate</name>
    </ligand>
</feature>
<evidence type="ECO:0000256" key="17">
    <source>
        <dbReference type="PIRSR" id="PIRSR006769-3"/>
    </source>
</evidence>
<dbReference type="Pfam" id="PF01872">
    <property type="entry name" value="RibD_C"/>
    <property type="match status" value="1"/>
</dbReference>
<keyword evidence="6 14" id="KW-0686">Riboflavin biosynthesis</keyword>
<evidence type="ECO:0000256" key="16">
    <source>
        <dbReference type="PIRSR" id="PIRSR006769-2"/>
    </source>
</evidence>
<proteinExistence type="inferred from homology"/>
<comment type="similarity">
    <text evidence="4 14">In the N-terminal section; belongs to the cytidine and deoxycytidylate deaminase family.</text>
</comment>
<feature type="active site" description="Proton donor" evidence="15">
    <location>
        <position position="63"/>
    </location>
</feature>
<organism evidence="19 20">
    <name type="scientific">Corynebacterium endometrii</name>
    <dbReference type="NCBI Taxonomy" id="2488819"/>
    <lineage>
        <taxon>Bacteria</taxon>
        <taxon>Bacillati</taxon>
        <taxon>Actinomycetota</taxon>
        <taxon>Actinomycetes</taxon>
        <taxon>Mycobacteriales</taxon>
        <taxon>Corynebacteriaceae</taxon>
        <taxon>Corynebacterium</taxon>
    </lineage>
</organism>
<evidence type="ECO:0000256" key="10">
    <source>
        <dbReference type="ARBA" id="ARBA00023002"/>
    </source>
</evidence>
<feature type="binding site" evidence="16">
    <location>
        <position position="199"/>
    </location>
    <ligand>
        <name>NADP(+)</name>
        <dbReference type="ChEBI" id="CHEBI:58349"/>
    </ligand>
</feature>
<sequence>MSPEHLTATSPQVIAALHRAMRAGANVRGTTSPNPPVGAVILSADGEVVAVGATQPTGGAHAEIKALEAAGEAARGGSAVVTLEPCNHTGRTGPCVEGLISAGIGAVFYLHDDPNPEAAGGAAYLRDKGVRVEKLSLDGPAGVGAPLDVLIPWLVAVSSQRPHVTVKFAQTLDGFTAAPDGSSQWITGEIARNYAHEDRAHRDAILIGTGTALADNPSLTARYPDGSLREHQPRRVVIGSRDLQATGEASRNLRDLGYDQYETIEEALAQLYEEGARDVLVEGGAGLASSFFKLGYVDAIQAYISPTLFGEGRGVLAHPLAENINDAPRFRRLRSIELGEDMLIEYTV</sequence>
<protein>
    <recommendedName>
        <fullName evidence="14">Riboflavin biosynthesis protein RibD</fullName>
    </recommendedName>
    <domain>
        <recommendedName>
            <fullName evidence="14">Diaminohydroxyphosphoribosylaminopyrimidine deaminase</fullName>
            <shortName evidence="14">DRAP deaminase</shortName>
            <ecNumber evidence="14">3.5.4.26</ecNumber>
        </recommendedName>
        <alternativeName>
            <fullName evidence="14">Riboflavin-specific deaminase</fullName>
        </alternativeName>
    </domain>
    <domain>
        <recommendedName>
            <fullName evidence="14">5-amino-6-(5-phosphoribosylamino)uracil reductase</fullName>
            <ecNumber evidence="14">1.1.1.193</ecNumber>
        </recommendedName>
        <alternativeName>
            <fullName evidence="14">HTP reductase</fullName>
        </alternativeName>
    </domain>
</protein>
<evidence type="ECO:0000256" key="1">
    <source>
        <dbReference type="ARBA" id="ARBA00002151"/>
    </source>
</evidence>
<feature type="binding site" evidence="17">
    <location>
        <position position="86"/>
    </location>
    <ligand>
        <name>Zn(2+)</name>
        <dbReference type="ChEBI" id="CHEBI:29105"/>
        <note>catalytic</note>
    </ligand>
</feature>
<feature type="binding site" evidence="16">
    <location>
        <position position="185"/>
    </location>
    <ligand>
        <name>NADP(+)</name>
        <dbReference type="ChEBI" id="CHEBI:58349"/>
    </ligand>
</feature>
<feature type="domain" description="CMP/dCMP-type deaminase" evidence="18">
    <location>
        <begin position="11"/>
        <end position="122"/>
    </location>
</feature>
<feature type="binding site" evidence="16">
    <location>
        <position position="211"/>
    </location>
    <ligand>
        <name>NADP(+)</name>
        <dbReference type="ChEBI" id="CHEBI:58349"/>
    </ligand>
</feature>
<dbReference type="GO" id="GO:0008703">
    <property type="term" value="F:5-amino-6-(5-phosphoribosylamino)uracil reductase activity"/>
    <property type="evidence" value="ECO:0007669"/>
    <property type="project" value="UniProtKB-EC"/>
</dbReference>
<dbReference type="AlphaFoldDB" id="A0A4P7QG26"/>
<reference evidence="19 20" key="1">
    <citation type="submission" date="2019-04" db="EMBL/GenBank/DDBJ databases">
        <title>Corynebacterium endometrii sp. nov., isolated from the uterus of a cow with endometritis.</title>
        <authorList>
            <person name="Ballas P."/>
            <person name="Ruckert C."/>
            <person name="Wagener K."/>
            <person name="Drillich M."/>
            <person name="Kaempfer P."/>
            <person name="Busse H.-J."/>
            <person name="Ehling-Schulz M."/>
        </authorList>
    </citation>
    <scope>NUCLEOTIDE SEQUENCE [LARGE SCALE GENOMIC DNA]</scope>
    <source>
        <strain evidence="19 20">LMM-1653</strain>
    </source>
</reference>
<feature type="binding site" evidence="16">
    <location>
        <begin position="284"/>
        <end position="290"/>
    </location>
    <ligand>
        <name>NADP(+)</name>
        <dbReference type="ChEBI" id="CHEBI:58349"/>
    </ligand>
</feature>
<dbReference type="EC" id="3.5.4.26" evidence="14"/>
<comment type="similarity">
    <text evidence="5 14">In the C-terminal section; belongs to the HTP reductase family.</text>
</comment>
<dbReference type="InterPro" id="IPR016193">
    <property type="entry name" value="Cytidine_deaminase-like"/>
</dbReference>
<feature type="binding site" evidence="16">
    <location>
        <position position="222"/>
    </location>
    <ligand>
        <name>substrate</name>
    </ligand>
</feature>
<dbReference type="EMBL" id="CP039247">
    <property type="protein sequence ID" value="QCB28499.1"/>
    <property type="molecule type" value="Genomic_DNA"/>
</dbReference>
<evidence type="ECO:0000256" key="8">
    <source>
        <dbReference type="ARBA" id="ARBA00022833"/>
    </source>
</evidence>
<evidence type="ECO:0000313" key="20">
    <source>
        <dbReference type="Proteomes" id="UP000296352"/>
    </source>
</evidence>
<feature type="binding site" evidence="16">
    <location>
        <position position="183"/>
    </location>
    <ligand>
        <name>substrate</name>
    </ligand>
</feature>
<evidence type="ECO:0000256" key="9">
    <source>
        <dbReference type="ARBA" id="ARBA00022857"/>
    </source>
</evidence>
<dbReference type="PROSITE" id="PS00903">
    <property type="entry name" value="CYT_DCMP_DEAMINASES_1"/>
    <property type="match status" value="1"/>
</dbReference>
<evidence type="ECO:0000256" key="11">
    <source>
        <dbReference type="ARBA" id="ARBA00023268"/>
    </source>
</evidence>
<dbReference type="PIRSF" id="PIRSF006769">
    <property type="entry name" value="RibD"/>
    <property type="match status" value="1"/>
</dbReference>
<evidence type="ECO:0000313" key="19">
    <source>
        <dbReference type="EMBL" id="QCB28499.1"/>
    </source>
</evidence>
<keyword evidence="10 14" id="KW-0560">Oxidoreductase</keyword>
<keyword evidence="14" id="KW-0378">Hydrolase</keyword>
<dbReference type="InterPro" id="IPR024072">
    <property type="entry name" value="DHFR-like_dom_sf"/>
</dbReference>
<keyword evidence="20" id="KW-1185">Reference proteome</keyword>
<dbReference type="Gene3D" id="3.40.140.10">
    <property type="entry name" value="Cytidine Deaminase, domain 2"/>
    <property type="match status" value="1"/>
</dbReference>
<dbReference type="NCBIfam" id="TIGR00326">
    <property type="entry name" value="eubact_ribD"/>
    <property type="match status" value="1"/>
</dbReference>
<feature type="binding site" evidence="16">
    <location>
        <position position="215"/>
    </location>
    <ligand>
        <name>NADP(+)</name>
        <dbReference type="ChEBI" id="CHEBI:58349"/>
    </ligand>
</feature>
<name>A0A4P7QG26_9CORY</name>
<dbReference type="SUPFAM" id="SSF53597">
    <property type="entry name" value="Dihydrofolate reductase-like"/>
    <property type="match status" value="1"/>
</dbReference>
<dbReference type="Proteomes" id="UP000296352">
    <property type="component" value="Chromosome"/>
</dbReference>
<dbReference type="InterPro" id="IPR050765">
    <property type="entry name" value="Riboflavin_Biosynth_HTPR"/>
</dbReference>
<evidence type="ECO:0000256" key="14">
    <source>
        <dbReference type="PIRNR" id="PIRNR006769"/>
    </source>
</evidence>
<keyword evidence="11" id="KW-0511">Multifunctional enzyme</keyword>
<dbReference type="InterPro" id="IPR002734">
    <property type="entry name" value="RibDG_C"/>
</dbReference>
<evidence type="ECO:0000256" key="12">
    <source>
        <dbReference type="ARBA" id="ARBA00049861"/>
    </source>
</evidence>
<keyword evidence="7 14" id="KW-0479">Metal-binding</keyword>
<evidence type="ECO:0000256" key="5">
    <source>
        <dbReference type="ARBA" id="ARBA00007417"/>
    </source>
</evidence>
<comment type="catalytic activity">
    <reaction evidence="12 14">
        <text>5-amino-6-(5-phospho-D-ribitylamino)uracil + NADP(+) = 5-amino-6-(5-phospho-D-ribosylamino)uracil + NADPH + H(+)</text>
        <dbReference type="Rhea" id="RHEA:17845"/>
        <dbReference type="ChEBI" id="CHEBI:15378"/>
        <dbReference type="ChEBI" id="CHEBI:57783"/>
        <dbReference type="ChEBI" id="CHEBI:58349"/>
        <dbReference type="ChEBI" id="CHEBI:58421"/>
        <dbReference type="ChEBI" id="CHEBI:58453"/>
        <dbReference type="EC" id="1.1.1.193"/>
    </reaction>
</comment>
<gene>
    <name evidence="19" type="primary">ribD</name>
    <name evidence="19" type="ORF">CENDO_06100</name>
</gene>
<feature type="binding site" evidence="16">
    <location>
        <position position="282"/>
    </location>
    <ligand>
        <name>substrate</name>
    </ligand>
</feature>
<dbReference type="PROSITE" id="PS51747">
    <property type="entry name" value="CYT_DCMP_DEAMINASES_2"/>
    <property type="match status" value="1"/>
</dbReference>
<dbReference type="PANTHER" id="PTHR38011:SF7">
    <property type="entry name" value="2,5-DIAMINO-6-RIBOSYLAMINO-4(3H)-PYRIMIDINONE 5'-PHOSPHATE REDUCTASE"/>
    <property type="match status" value="1"/>
</dbReference>
<dbReference type="GO" id="GO:0009231">
    <property type="term" value="P:riboflavin biosynthetic process"/>
    <property type="evidence" value="ECO:0007669"/>
    <property type="project" value="UniProtKB-UniPathway"/>
</dbReference>
<dbReference type="CDD" id="cd01284">
    <property type="entry name" value="Riboflavin_deaminase-reductase"/>
    <property type="match status" value="1"/>
</dbReference>
<keyword evidence="8 14" id="KW-0862">Zinc</keyword>
<evidence type="ECO:0000256" key="2">
    <source>
        <dbReference type="ARBA" id="ARBA00004882"/>
    </source>
</evidence>
<evidence type="ECO:0000256" key="3">
    <source>
        <dbReference type="ARBA" id="ARBA00004910"/>
    </source>
</evidence>
<dbReference type="GO" id="GO:0008270">
    <property type="term" value="F:zinc ion binding"/>
    <property type="evidence" value="ECO:0007669"/>
    <property type="project" value="InterPro"/>
</dbReference>
<dbReference type="KEGG" id="cee:CENDO_06100"/>
<dbReference type="Pfam" id="PF00383">
    <property type="entry name" value="dCMP_cyt_deam_1"/>
    <property type="match status" value="1"/>
</dbReference>
<dbReference type="InterPro" id="IPR002125">
    <property type="entry name" value="CMP_dCMP_dom"/>
</dbReference>
<feature type="binding site" evidence="17">
    <location>
        <position position="61"/>
    </location>
    <ligand>
        <name>Zn(2+)</name>
        <dbReference type="ChEBI" id="CHEBI:29105"/>
        <note>catalytic</note>
    </ligand>
</feature>
<feature type="binding site" evidence="16">
    <location>
        <position position="240"/>
    </location>
    <ligand>
        <name>NADP(+)</name>
        <dbReference type="ChEBI" id="CHEBI:58349"/>
    </ligand>
</feature>
<evidence type="ECO:0000259" key="18">
    <source>
        <dbReference type="PROSITE" id="PS51747"/>
    </source>
</evidence>
<dbReference type="InterPro" id="IPR004794">
    <property type="entry name" value="Eubact_RibD"/>
</dbReference>
<evidence type="ECO:0000256" key="6">
    <source>
        <dbReference type="ARBA" id="ARBA00022619"/>
    </source>
</evidence>